<accession>A0A2P4Y171</accession>
<keyword evidence="2" id="KW-0812">Transmembrane</keyword>
<keyword evidence="4" id="KW-1185">Reference proteome</keyword>
<sequence length="443" mass="48322">MIDNALWGGAFHVGSAAAPRTEPPVRDTLMPSARIIADRVGNPLPPHPIPLYVYNSIVDDASVIAMNFEPLSTQRRDYYIALFHELCHWNSKKTSRNSKVPEYRDRLAAARERFGRFSKRVKIERLHNEAVEAGIPCAVPIGFNCSHCPIRAVRLSDADINGYTSVRVPEQLEDLRASFEDALESSSVANNRNTRRGITPRVHGGLRTPSSFPERPPSGRSAGTMYLAGERIVSNEFENEPDLGSSSGEYGPLSDPHSGGSSFAQCAFGKQPPYAQPGAGAEHSASSFDARVKALEELQSAVFAALKQDLSMMKAQAAQLSTLSAFSFCRSTEAAIASWKNRITACRSWTKSITLELKSPFGSVSVKVSVPGTDMSLVVATGPACLSCAWFPMLSVPCTDMSCMFAAGPACAYFLLVPILRIYRIYRLVLLCTRRSFCTCHNG</sequence>
<feature type="region of interest" description="Disordered" evidence="1">
    <location>
        <begin position="187"/>
        <end position="223"/>
    </location>
</feature>
<proteinExistence type="predicted"/>
<evidence type="ECO:0000256" key="2">
    <source>
        <dbReference type="SAM" id="Phobius"/>
    </source>
</evidence>
<organism evidence="3 4">
    <name type="scientific">Phytophthora palmivora</name>
    <dbReference type="NCBI Taxonomy" id="4796"/>
    <lineage>
        <taxon>Eukaryota</taxon>
        <taxon>Sar</taxon>
        <taxon>Stramenopiles</taxon>
        <taxon>Oomycota</taxon>
        <taxon>Peronosporomycetes</taxon>
        <taxon>Peronosporales</taxon>
        <taxon>Peronosporaceae</taxon>
        <taxon>Phytophthora</taxon>
    </lineage>
</organism>
<feature type="region of interest" description="Disordered" evidence="1">
    <location>
        <begin position="238"/>
        <end position="267"/>
    </location>
</feature>
<keyword evidence="2" id="KW-1133">Transmembrane helix</keyword>
<dbReference type="Proteomes" id="UP000237271">
    <property type="component" value="Unassembled WGS sequence"/>
</dbReference>
<protein>
    <submittedName>
        <fullName evidence="3">Uncharacterized protein</fullName>
    </submittedName>
</protein>
<evidence type="ECO:0000256" key="1">
    <source>
        <dbReference type="SAM" id="MobiDB-lite"/>
    </source>
</evidence>
<evidence type="ECO:0000313" key="3">
    <source>
        <dbReference type="EMBL" id="POM71572.1"/>
    </source>
</evidence>
<dbReference type="OrthoDB" id="121626at2759"/>
<keyword evidence="2" id="KW-0472">Membrane</keyword>
<reference evidence="3 4" key="1">
    <citation type="journal article" date="2017" name="Genome Biol. Evol.">
        <title>Phytophthora megakarya and P. palmivora, closely related causal agents of cacao black pod rot, underwent increases in genome sizes and gene numbers by different mechanisms.</title>
        <authorList>
            <person name="Ali S.S."/>
            <person name="Shao J."/>
            <person name="Lary D.J."/>
            <person name="Kronmiller B."/>
            <person name="Shen D."/>
            <person name="Strem M.D."/>
            <person name="Amoako-Attah I."/>
            <person name="Akrofi A.Y."/>
            <person name="Begoude B.A."/>
            <person name="Ten Hoopen G.M."/>
            <person name="Coulibaly K."/>
            <person name="Kebe B.I."/>
            <person name="Melnick R.L."/>
            <person name="Guiltinan M.J."/>
            <person name="Tyler B.M."/>
            <person name="Meinhardt L.W."/>
            <person name="Bailey B.A."/>
        </authorList>
    </citation>
    <scope>NUCLEOTIDE SEQUENCE [LARGE SCALE GENOMIC DNA]</scope>
    <source>
        <strain evidence="4">sbr112.9</strain>
    </source>
</reference>
<evidence type="ECO:0000313" key="4">
    <source>
        <dbReference type="Proteomes" id="UP000237271"/>
    </source>
</evidence>
<name>A0A2P4Y171_9STRA</name>
<dbReference type="EMBL" id="NCKW01006458">
    <property type="protein sequence ID" value="POM71572.1"/>
    <property type="molecule type" value="Genomic_DNA"/>
</dbReference>
<gene>
    <name evidence="3" type="ORF">PHPALM_11842</name>
</gene>
<feature type="transmembrane region" description="Helical" evidence="2">
    <location>
        <begin position="404"/>
        <end position="426"/>
    </location>
</feature>
<dbReference type="AlphaFoldDB" id="A0A2P4Y171"/>
<comment type="caution">
    <text evidence="3">The sequence shown here is derived from an EMBL/GenBank/DDBJ whole genome shotgun (WGS) entry which is preliminary data.</text>
</comment>